<evidence type="ECO:0000313" key="1">
    <source>
        <dbReference type="EMBL" id="GMH10054.1"/>
    </source>
</evidence>
<dbReference type="AlphaFoldDB" id="A0AAD3SG43"/>
<organism evidence="1 2">
    <name type="scientific">Nepenthes gracilis</name>
    <name type="common">Slender pitcher plant</name>
    <dbReference type="NCBI Taxonomy" id="150966"/>
    <lineage>
        <taxon>Eukaryota</taxon>
        <taxon>Viridiplantae</taxon>
        <taxon>Streptophyta</taxon>
        <taxon>Embryophyta</taxon>
        <taxon>Tracheophyta</taxon>
        <taxon>Spermatophyta</taxon>
        <taxon>Magnoliopsida</taxon>
        <taxon>eudicotyledons</taxon>
        <taxon>Gunneridae</taxon>
        <taxon>Pentapetalae</taxon>
        <taxon>Caryophyllales</taxon>
        <taxon>Nepenthaceae</taxon>
        <taxon>Nepenthes</taxon>
    </lineage>
</organism>
<name>A0AAD3SG43_NEPGR</name>
<protein>
    <submittedName>
        <fullName evidence="1">Uncharacterized protein</fullName>
    </submittedName>
</protein>
<evidence type="ECO:0000313" key="2">
    <source>
        <dbReference type="Proteomes" id="UP001279734"/>
    </source>
</evidence>
<dbReference type="EMBL" id="BSYO01000009">
    <property type="protein sequence ID" value="GMH10054.1"/>
    <property type="molecule type" value="Genomic_DNA"/>
</dbReference>
<comment type="caution">
    <text evidence="1">The sequence shown here is derived from an EMBL/GenBank/DDBJ whole genome shotgun (WGS) entry which is preliminary data.</text>
</comment>
<sequence>MVLAKTVYFTGPSKDPLLRSMRLLGEVPSKRCSRDQHLRLAVPWGIDASSFIPSHDMPLKCCGISHCITGNWGFGLHMPQANMVSWSHSHGNPIL</sequence>
<reference evidence="1" key="1">
    <citation type="submission" date="2023-05" db="EMBL/GenBank/DDBJ databases">
        <title>Nepenthes gracilis genome sequencing.</title>
        <authorList>
            <person name="Fukushima K."/>
        </authorList>
    </citation>
    <scope>NUCLEOTIDE SEQUENCE</scope>
    <source>
        <strain evidence="1">SING2019-196</strain>
    </source>
</reference>
<gene>
    <name evidence="1" type="ORF">Nepgr_011895</name>
</gene>
<proteinExistence type="predicted"/>
<keyword evidence="2" id="KW-1185">Reference proteome</keyword>
<accession>A0AAD3SG43</accession>
<dbReference type="Proteomes" id="UP001279734">
    <property type="component" value="Unassembled WGS sequence"/>
</dbReference>